<dbReference type="InterPro" id="IPR036291">
    <property type="entry name" value="NAD(P)-bd_dom_sf"/>
</dbReference>
<proteinExistence type="inferred from homology"/>
<dbReference type="GO" id="GO:0016615">
    <property type="term" value="F:malate dehydrogenase activity"/>
    <property type="evidence" value="ECO:0007669"/>
    <property type="project" value="InterPro"/>
</dbReference>
<keyword evidence="9" id="KW-1185">Reference proteome</keyword>
<dbReference type="Gene3D" id="3.40.50.720">
    <property type="entry name" value="NAD(P)-binding Rossmann-like Domain"/>
    <property type="match status" value="1"/>
</dbReference>
<dbReference type="STRING" id="10141.ENSCPOP00000005054"/>
<accession>H0V5V6</accession>
<dbReference type="EMBL" id="AAKN02019513">
    <property type="status" value="NOT_ANNOTATED_CDS"/>
    <property type="molecule type" value="Genomic_DNA"/>
</dbReference>
<keyword evidence="3" id="KW-0560">Oxidoreductase</keyword>
<dbReference type="FunFam" id="3.90.110.10:FF:000006">
    <property type="entry name" value="putative malate dehydrogenase 1B"/>
    <property type="match status" value="1"/>
</dbReference>
<evidence type="ECO:0000313" key="8">
    <source>
        <dbReference type="Ensembl" id="ENSCPOP00000005054.3"/>
    </source>
</evidence>
<reference evidence="9" key="1">
    <citation type="journal article" date="2011" name="Nature">
        <title>A high-resolution map of human evolutionary constraint using 29 mammals.</title>
        <authorList>
            <person name="Lindblad-Toh K."/>
            <person name="Garber M."/>
            <person name="Zuk O."/>
            <person name="Lin M.F."/>
            <person name="Parker B.J."/>
            <person name="Washietl S."/>
            <person name="Kheradpour P."/>
            <person name="Ernst J."/>
            <person name="Jordan G."/>
            <person name="Mauceli E."/>
            <person name="Ward L.D."/>
            <person name="Lowe C.B."/>
            <person name="Holloway A.K."/>
            <person name="Clamp M."/>
            <person name="Gnerre S."/>
            <person name="Alfoldi J."/>
            <person name="Beal K."/>
            <person name="Chang J."/>
            <person name="Clawson H."/>
            <person name="Cuff J."/>
            <person name="Di Palma F."/>
            <person name="Fitzgerald S."/>
            <person name="Flicek P."/>
            <person name="Guttman M."/>
            <person name="Hubisz M.J."/>
            <person name="Jaffe D.B."/>
            <person name="Jungreis I."/>
            <person name="Kent W.J."/>
            <person name="Kostka D."/>
            <person name="Lara M."/>
            <person name="Martins A.L."/>
            <person name="Massingham T."/>
            <person name="Moltke I."/>
            <person name="Raney B.J."/>
            <person name="Rasmussen M.D."/>
            <person name="Robinson J."/>
            <person name="Stark A."/>
            <person name="Vilella A.J."/>
            <person name="Wen J."/>
            <person name="Xie X."/>
            <person name="Zody M.C."/>
            <person name="Baldwin J."/>
            <person name="Bloom T."/>
            <person name="Chin C.W."/>
            <person name="Heiman D."/>
            <person name="Nicol R."/>
            <person name="Nusbaum C."/>
            <person name="Young S."/>
            <person name="Wilkinson J."/>
            <person name="Worley K.C."/>
            <person name="Kovar C.L."/>
            <person name="Muzny D.M."/>
            <person name="Gibbs R.A."/>
            <person name="Cree A."/>
            <person name="Dihn H.H."/>
            <person name="Fowler G."/>
            <person name="Jhangiani S."/>
            <person name="Joshi V."/>
            <person name="Lee S."/>
            <person name="Lewis L.R."/>
            <person name="Nazareth L.V."/>
            <person name="Okwuonu G."/>
            <person name="Santibanez J."/>
            <person name="Warren W.C."/>
            <person name="Mardis E.R."/>
            <person name="Weinstock G.M."/>
            <person name="Wilson R.K."/>
            <person name="Delehaunty K."/>
            <person name="Dooling D."/>
            <person name="Fronik C."/>
            <person name="Fulton L."/>
            <person name="Fulton B."/>
            <person name="Graves T."/>
            <person name="Minx P."/>
            <person name="Sodergren E."/>
            <person name="Birney E."/>
            <person name="Margulies E.H."/>
            <person name="Herrero J."/>
            <person name="Green E.D."/>
            <person name="Haussler D."/>
            <person name="Siepel A."/>
            <person name="Goldman N."/>
            <person name="Pollard K.S."/>
            <person name="Pedersen J.S."/>
            <person name="Lander E.S."/>
            <person name="Kellis M."/>
        </authorList>
    </citation>
    <scope>NUCLEOTIDE SEQUENCE [LARGE SCALE GENOMIC DNA]</scope>
    <source>
        <strain evidence="9">2N</strain>
    </source>
</reference>
<dbReference type="GeneTree" id="ENSGT00530000063410"/>
<evidence type="ECO:0000256" key="3">
    <source>
        <dbReference type="ARBA" id="ARBA00023002"/>
    </source>
</evidence>
<protein>
    <recommendedName>
        <fullName evidence="5">Putative malate dehydrogenase 1B</fullName>
    </recommendedName>
</protein>
<dbReference type="Proteomes" id="UP000005447">
    <property type="component" value="Unassembled WGS sequence"/>
</dbReference>
<feature type="domain" description="Lactate/malate dehydrogenase C-terminal" evidence="7">
    <location>
        <begin position="290"/>
        <end position="455"/>
    </location>
</feature>
<dbReference type="OMA" id="QHPDVWE"/>
<dbReference type="GO" id="GO:0016616">
    <property type="term" value="F:oxidoreductase activity, acting on the CH-OH group of donors, NAD or NADP as acceptor"/>
    <property type="evidence" value="ECO:0007669"/>
    <property type="project" value="InterPro"/>
</dbReference>
<dbReference type="HOGENOM" id="CLU_040727_2_3_1"/>
<evidence type="ECO:0000259" key="7">
    <source>
        <dbReference type="Pfam" id="PF02866"/>
    </source>
</evidence>
<evidence type="ECO:0000256" key="5">
    <source>
        <dbReference type="ARBA" id="ARBA00039310"/>
    </source>
</evidence>
<evidence type="ECO:0000313" key="9">
    <source>
        <dbReference type="Proteomes" id="UP000005447"/>
    </source>
</evidence>
<comment type="similarity">
    <text evidence="1">Belongs to the LDH/MDH superfamily. MDH type 2 family.</text>
</comment>
<dbReference type="Ensembl" id="ENSCPOT00000005669.3">
    <property type="protein sequence ID" value="ENSCPOP00000005054.3"/>
    <property type="gene ID" value="ENSCPOG00000005608.4"/>
</dbReference>
<dbReference type="FunFam" id="3.40.50.720:FF:000144">
    <property type="entry name" value="Malate dehydrogenase [NADP]"/>
    <property type="match status" value="1"/>
</dbReference>
<evidence type="ECO:0000256" key="2">
    <source>
        <dbReference type="ARBA" id="ARBA00022532"/>
    </source>
</evidence>
<dbReference type="SUPFAM" id="SSF51735">
    <property type="entry name" value="NAD(P)-binding Rossmann-fold domains"/>
    <property type="match status" value="1"/>
</dbReference>
<dbReference type="InterPro" id="IPR015955">
    <property type="entry name" value="Lactate_DH/Glyco_Ohase_4_C"/>
</dbReference>
<evidence type="ECO:0000256" key="4">
    <source>
        <dbReference type="ARBA" id="ARBA00023027"/>
    </source>
</evidence>
<dbReference type="Pfam" id="PF02866">
    <property type="entry name" value="Ldh_1_C"/>
    <property type="match status" value="1"/>
</dbReference>
<reference evidence="8" key="3">
    <citation type="submission" date="2025-09" db="UniProtKB">
        <authorList>
            <consortium name="Ensembl"/>
        </authorList>
    </citation>
    <scope>IDENTIFICATION</scope>
    <source>
        <strain evidence="8">2N</strain>
    </source>
</reference>
<gene>
    <name evidence="8" type="primary">MDH1B</name>
</gene>
<evidence type="ECO:0000256" key="6">
    <source>
        <dbReference type="SAM" id="MobiDB-lite"/>
    </source>
</evidence>
<dbReference type="Gene3D" id="3.90.110.10">
    <property type="entry name" value="Lactate dehydrogenase/glycoside hydrolase, family 4, C-terminal"/>
    <property type="match status" value="1"/>
</dbReference>
<sequence>MAKFVIAGKADCPYYAKAELLADYLQKNLPDFQIFKITQHPDVWEEWLKEVCEKNKWSHKKSPIVWRELLDRGGKALLLGGYNDFLEHAQLYYGVTSSMTTEMMMIIAQENLEAHKEKALKKESLKDLVSPLQVWITSASTPAGCSLIPVLVSGEVFGSRTALSLTLFDRQEAEGQLLGLVLEAQDLAAPLLRGVALCTRAEDAFRGARAVVMLDEPAACEVSGVEECLRHAAARCRDYAGLLERNAHGEVRVLVAGKSFVNLRAALLQRFAPSLARNVVAVALGVEGQAKAVLARKLRAAPACIKNVIIWGNITGNNYADLRQARAYEQESAVWGPPPFSRPVLEVIFDREWVKNEFMTTLKTLTATGRHFGGILAAHSIGTTLKYWYQGSFPGEIVSLGVLSEGQFGIPEGIVFSMPVKFENGTWAVLTDLKNTEINREIMTKMTSDLIQEIRVALGEPMIFQPHQSDTEVPRRDENIVSVTEHNQEELRLSHEHKDSMQSSVTSDEVSLAEL</sequence>
<name>H0V5V6_CAVPO</name>
<dbReference type="InterPro" id="IPR010945">
    <property type="entry name" value="Malate_DH_type2"/>
</dbReference>
<dbReference type="InParanoid" id="H0V5V6"/>
<dbReference type="GO" id="GO:0006108">
    <property type="term" value="P:malate metabolic process"/>
    <property type="evidence" value="ECO:0007669"/>
    <property type="project" value="InterPro"/>
</dbReference>
<reference evidence="8" key="2">
    <citation type="submission" date="2025-08" db="UniProtKB">
        <authorList>
            <consortium name="Ensembl"/>
        </authorList>
    </citation>
    <scope>IDENTIFICATION</scope>
    <source>
        <strain evidence="8">2N</strain>
    </source>
</reference>
<organism evidence="8 9">
    <name type="scientific">Cavia porcellus</name>
    <name type="common">Guinea pig</name>
    <dbReference type="NCBI Taxonomy" id="10141"/>
    <lineage>
        <taxon>Eukaryota</taxon>
        <taxon>Metazoa</taxon>
        <taxon>Chordata</taxon>
        <taxon>Craniata</taxon>
        <taxon>Vertebrata</taxon>
        <taxon>Euteleostomi</taxon>
        <taxon>Mammalia</taxon>
        <taxon>Eutheria</taxon>
        <taxon>Euarchontoglires</taxon>
        <taxon>Glires</taxon>
        <taxon>Rodentia</taxon>
        <taxon>Hystricomorpha</taxon>
        <taxon>Caviidae</taxon>
        <taxon>Cavia</taxon>
    </lineage>
</organism>
<dbReference type="FunCoup" id="H0V5V6">
    <property type="interactions" value="136"/>
</dbReference>
<dbReference type="VEuPathDB" id="HostDB:ENSCPOG00000005608"/>
<dbReference type="GO" id="GO:0006099">
    <property type="term" value="P:tricarboxylic acid cycle"/>
    <property type="evidence" value="ECO:0007669"/>
    <property type="project" value="UniProtKB-KW"/>
</dbReference>
<dbReference type="InterPro" id="IPR022383">
    <property type="entry name" value="Lactate/malate_DH_C"/>
</dbReference>
<dbReference type="AlphaFoldDB" id="H0V5V6"/>
<dbReference type="SUPFAM" id="SSF56327">
    <property type="entry name" value="LDH C-terminal domain-like"/>
    <property type="match status" value="1"/>
</dbReference>
<dbReference type="PANTHER" id="PTHR23382">
    <property type="entry name" value="MALATE DEHYDROGENASE"/>
    <property type="match status" value="1"/>
</dbReference>
<dbReference type="Bgee" id="ENSCPOG00000005608">
    <property type="expression patterns" value="Expressed in testis and 4 other cell types or tissues"/>
</dbReference>
<evidence type="ECO:0000256" key="1">
    <source>
        <dbReference type="ARBA" id="ARBA00009613"/>
    </source>
</evidence>
<keyword evidence="4" id="KW-0520">NAD</keyword>
<keyword evidence="2" id="KW-0816">Tricarboxylic acid cycle</keyword>
<feature type="region of interest" description="Disordered" evidence="6">
    <location>
        <begin position="494"/>
        <end position="515"/>
    </location>
</feature>